<dbReference type="PIRSF" id="PIRSF005303">
    <property type="entry name" value="Thiam_monoph_kin"/>
    <property type="match status" value="1"/>
</dbReference>
<keyword evidence="5" id="KW-1185">Reference proteome</keyword>
<feature type="binding site" evidence="1">
    <location>
        <position position="220"/>
    </location>
    <ligand>
        <name>Mg(2+)</name>
        <dbReference type="ChEBI" id="CHEBI:18420"/>
        <label>5</label>
    </ligand>
</feature>
<feature type="binding site" evidence="1">
    <location>
        <position position="46"/>
    </location>
    <ligand>
        <name>Mg(2+)</name>
        <dbReference type="ChEBI" id="CHEBI:18420"/>
        <label>2</label>
    </ligand>
</feature>
<gene>
    <name evidence="1 4" type="primary">thiL</name>
    <name evidence="4" type="ORF">I8U20_12050</name>
</gene>
<dbReference type="HAMAP" id="MF_02128">
    <property type="entry name" value="TMP_kinase"/>
    <property type="match status" value="1"/>
</dbReference>
<dbReference type="SUPFAM" id="SSF55326">
    <property type="entry name" value="PurM N-terminal domain-like"/>
    <property type="match status" value="1"/>
</dbReference>
<feature type="domain" description="PurM-like C-terminal" evidence="3">
    <location>
        <begin position="153"/>
        <end position="307"/>
    </location>
</feature>
<dbReference type="RefSeq" id="WP_181732743.1">
    <property type="nucleotide sequence ID" value="NZ_JACEIR010000011.1"/>
</dbReference>
<feature type="binding site" evidence="1">
    <location>
        <position position="217"/>
    </location>
    <ligand>
        <name>Mg(2+)</name>
        <dbReference type="ChEBI" id="CHEBI:18420"/>
        <label>3</label>
    </ligand>
</feature>
<comment type="similarity">
    <text evidence="1">Belongs to the thiamine-monophosphate kinase family.</text>
</comment>
<dbReference type="UniPathway" id="UPA00060">
    <property type="reaction ID" value="UER00142"/>
</dbReference>
<name>A0A8I1AAK7_THEIN</name>
<dbReference type="InterPro" id="IPR016188">
    <property type="entry name" value="PurM-like_N"/>
</dbReference>
<organism evidence="4 5">
    <name type="scientific">Thermoactinomyces intermedius</name>
    <dbReference type="NCBI Taxonomy" id="2024"/>
    <lineage>
        <taxon>Bacteria</taxon>
        <taxon>Bacillati</taxon>
        <taxon>Bacillota</taxon>
        <taxon>Bacilli</taxon>
        <taxon>Bacillales</taxon>
        <taxon>Thermoactinomycetaceae</taxon>
        <taxon>Thermoactinomyces</taxon>
    </lineage>
</organism>
<keyword evidence="1" id="KW-0479">Metal-binding</keyword>
<feature type="binding site" evidence="1">
    <location>
        <position position="75"/>
    </location>
    <ligand>
        <name>Mg(2+)</name>
        <dbReference type="ChEBI" id="CHEBI:18420"/>
        <label>2</label>
    </ligand>
</feature>
<dbReference type="Pfam" id="PF02769">
    <property type="entry name" value="AIRS_C"/>
    <property type="match status" value="1"/>
</dbReference>
<dbReference type="InterPro" id="IPR006283">
    <property type="entry name" value="ThiL-like"/>
</dbReference>
<dbReference type="InterPro" id="IPR010918">
    <property type="entry name" value="PurM-like_C_dom"/>
</dbReference>
<keyword evidence="1" id="KW-0547">Nucleotide-binding</keyword>
<dbReference type="EC" id="2.7.4.16" evidence="1"/>
<feature type="binding site" evidence="1">
    <location>
        <position position="75"/>
    </location>
    <ligand>
        <name>Mg(2+)</name>
        <dbReference type="ChEBI" id="CHEBI:18420"/>
        <label>3</label>
    </ligand>
</feature>
<feature type="binding site" evidence="1">
    <location>
        <position position="75"/>
    </location>
    <ligand>
        <name>Mg(2+)</name>
        <dbReference type="ChEBI" id="CHEBI:18420"/>
        <label>4</label>
    </ligand>
</feature>
<feature type="binding site" evidence="1">
    <location>
        <position position="53"/>
    </location>
    <ligand>
        <name>substrate</name>
    </ligand>
</feature>
<dbReference type="Proteomes" id="UP000633619">
    <property type="component" value="Unassembled WGS sequence"/>
</dbReference>
<feature type="binding site" evidence="1">
    <location>
        <position position="44"/>
    </location>
    <ligand>
        <name>Mg(2+)</name>
        <dbReference type="ChEBI" id="CHEBI:18420"/>
        <label>4</label>
    </ligand>
</feature>
<feature type="binding site" evidence="1">
    <location>
        <position position="29"/>
    </location>
    <ligand>
        <name>Mg(2+)</name>
        <dbReference type="ChEBI" id="CHEBI:18420"/>
        <label>3</label>
    </ligand>
</feature>
<evidence type="ECO:0000256" key="1">
    <source>
        <dbReference type="HAMAP-Rule" id="MF_02128"/>
    </source>
</evidence>
<protein>
    <recommendedName>
        <fullName evidence="1">Thiamine-monophosphate kinase</fullName>
        <shortName evidence="1">TMP kinase</shortName>
        <shortName evidence="1">Thiamine-phosphate kinase</shortName>
        <ecNumber evidence="1">2.7.4.16</ecNumber>
    </recommendedName>
</protein>
<evidence type="ECO:0000313" key="4">
    <source>
        <dbReference type="EMBL" id="MBH8596060.1"/>
    </source>
</evidence>
<keyword evidence="1" id="KW-0460">Magnesium</keyword>
<comment type="miscellaneous">
    <text evidence="1">Reaction mechanism of ThiL seems to utilize a direct, inline transfer of the gamma-phosphate of ATP to TMP rather than a phosphorylated enzyme intermediate.</text>
</comment>
<feature type="binding site" evidence="1">
    <location>
        <position position="46"/>
    </location>
    <ligand>
        <name>Mg(2+)</name>
        <dbReference type="ChEBI" id="CHEBI:18420"/>
        <label>1</label>
    </ligand>
</feature>
<dbReference type="GO" id="GO:0009228">
    <property type="term" value="P:thiamine biosynthetic process"/>
    <property type="evidence" value="ECO:0007669"/>
    <property type="project" value="UniProtKB-KW"/>
</dbReference>
<feature type="binding site" evidence="1">
    <location>
        <position position="123"/>
    </location>
    <ligand>
        <name>Mg(2+)</name>
        <dbReference type="ChEBI" id="CHEBI:18420"/>
        <label>1</label>
    </ligand>
</feature>
<feature type="binding site" evidence="1">
    <location>
        <begin position="122"/>
        <end position="123"/>
    </location>
    <ligand>
        <name>ATP</name>
        <dbReference type="ChEBI" id="CHEBI:30616"/>
    </ligand>
</feature>
<dbReference type="Gene3D" id="3.30.1330.10">
    <property type="entry name" value="PurM-like, N-terminal domain"/>
    <property type="match status" value="1"/>
</dbReference>
<feature type="binding site" evidence="1">
    <location>
        <position position="219"/>
    </location>
    <ligand>
        <name>ATP</name>
        <dbReference type="ChEBI" id="CHEBI:30616"/>
    </ligand>
</feature>
<comment type="catalytic activity">
    <reaction evidence="1">
        <text>thiamine phosphate + ATP = thiamine diphosphate + ADP</text>
        <dbReference type="Rhea" id="RHEA:15913"/>
        <dbReference type="ChEBI" id="CHEBI:30616"/>
        <dbReference type="ChEBI" id="CHEBI:37575"/>
        <dbReference type="ChEBI" id="CHEBI:58937"/>
        <dbReference type="ChEBI" id="CHEBI:456216"/>
        <dbReference type="EC" id="2.7.4.16"/>
    </reaction>
</comment>
<feature type="domain" description="PurM-like N-terminal" evidence="2">
    <location>
        <begin position="27"/>
        <end position="141"/>
    </location>
</feature>
<dbReference type="GO" id="GO:0009030">
    <property type="term" value="F:thiamine-phosphate kinase activity"/>
    <property type="evidence" value="ECO:0007669"/>
    <property type="project" value="UniProtKB-UniRule"/>
</dbReference>
<keyword evidence="1" id="KW-0784">Thiamine biosynthesis</keyword>
<dbReference type="SUPFAM" id="SSF56042">
    <property type="entry name" value="PurM C-terminal domain-like"/>
    <property type="match status" value="1"/>
</dbReference>
<evidence type="ECO:0000313" key="5">
    <source>
        <dbReference type="Proteomes" id="UP000633619"/>
    </source>
</evidence>
<keyword evidence="1" id="KW-0067">ATP-binding</keyword>
<dbReference type="PANTHER" id="PTHR30270">
    <property type="entry name" value="THIAMINE-MONOPHOSPHATE KINASE"/>
    <property type="match status" value="1"/>
</dbReference>
<dbReference type="InterPro" id="IPR036676">
    <property type="entry name" value="PurM-like_C_sf"/>
</dbReference>
<dbReference type="AlphaFoldDB" id="A0A8I1AAK7"/>
<dbReference type="EMBL" id="JAECVW010000009">
    <property type="protein sequence ID" value="MBH8596060.1"/>
    <property type="molecule type" value="Genomic_DNA"/>
</dbReference>
<feature type="binding site" evidence="1">
    <location>
        <position position="105"/>
    </location>
    <ligand>
        <name>ATP</name>
        <dbReference type="ChEBI" id="CHEBI:30616"/>
    </ligand>
</feature>
<feature type="binding site" evidence="1">
    <location>
        <position position="29"/>
    </location>
    <ligand>
        <name>Mg(2+)</name>
        <dbReference type="ChEBI" id="CHEBI:18420"/>
        <label>4</label>
    </ligand>
</feature>
<dbReference type="GO" id="GO:0005524">
    <property type="term" value="F:ATP binding"/>
    <property type="evidence" value="ECO:0007669"/>
    <property type="project" value="UniProtKB-UniRule"/>
</dbReference>
<comment type="caution">
    <text evidence="4">The sequence shown here is derived from an EMBL/GenBank/DDBJ whole genome shotgun (WGS) entry which is preliminary data.</text>
</comment>
<dbReference type="CDD" id="cd02194">
    <property type="entry name" value="ThiL"/>
    <property type="match status" value="1"/>
</dbReference>
<keyword evidence="1 4" id="KW-0418">Kinase</keyword>
<comment type="caution">
    <text evidence="1">Lacks conserved residue(s) required for the propagation of feature annotation.</text>
</comment>
<dbReference type="GO" id="GO:0009229">
    <property type="term" value="P:thiamine diphosphate biosynthetic process"/>
    <property type="evidence" value="ECO:0007669"/>
    <property type="project" value="UniProtKB-UniRule"/>
</dbReference>
<feature type="binding site" evidence="1">
    <location>
        <position position="326"/>
    </location>
    <ligand>
        <name>substrate</name>
    </ligand>
</feature>
<keyword evidence="1 4" id="KW-0808">Transferase</keyword>
<dbReference type="Pfam" id="PF00586">
    <property type="entry name" value="AIRS"/>
    <property type="match status" value="1"/>
</dbReference>
<feature type="binding site" evidence="1">
    <location>
        <position position="149"/>
    </location>
    <ligand>
        <name>ATP</name>
        <dbReference type="ChEBI" id="CHEBI:30616"/>
    </ligand>
</feature>
<dbReference type="PANTHER" id="PTHR30270:SF0">
    <property type="entry name" value="THIAMINE-MONOPHOSPHATE KINASE"/>
    <property type="match status" value="1"/>
</dbReference>
<sequence length="332" mass="36557">MQDEFALIRSWLSRRPTPDRHIEVDIGDDAAVVQPLSGNSMVLTCDTMVETVHFRRDTLSLQEIGRKLLAVNASDINAMGGVPVYALISASVPDGWQEDELLQIYEGLYAYAEEIKVTLIGGDTTRTDGPLTLTLTLTGEVEKGHALRRSAAKPGDILFVTGTLGDSAAGLDLLLKNRTASDGEKPLIEAHCRPDPPLQIGPWLSDSPFYSRVSLNDISDGLAREAWEIAEASGVTIVIEEDKIPLSPALLSYAESSGQDPYQWVWSGGEDFQLLGTVPFQHWEAFEWEAKRRNWKIAAIGQVESGEPGVEKIVDKKRLKVEKSGYNHFANR</sequence>
<proteinExistence type="inferred from homology"/>
<feature type="binding site" evidence="1">
    <location>
        <position position="270"/>
    </location>
    <ligand>
        <name>substrate</name>
    </ligand>
</feature>
<accession>A0A8I1AAK7</accession>
<dbReference type="Gene3D" id="3.90.650.10">
    <property type="entry name" value="PurM-like C-terminal domain"/>
    <property type="match status" value="1"/>
</dbReference>
<dbReference type="GO" id="GO:0000287">
    <property type="term" value="F:magnesium ion binding"/>
    <property type="evidence" value="ECO:0007669"/>
    <property type="project" value="UniProtKB-UniRule"/>
</dbReference>
<evidence type="ECO:0000259" key="3">
    <source>
        <dbReference type="Pfam" id="PF02769"/>
    </source>
</evidence>
<evidence type="ECO:0000259" key="2">
    <source>
        <dbReference type="Pfam" id="PF00586"/>
    </source>
</evidence>
<comment type="pathway">
    <text evidence="1">Cofactor biosynthesis; thiamine diphosphate biosynthesis; thiamine diphosphate from thiamine phosphate: step 1/1.</text>
</comment>
<comment type="function">
    <text evidence="1">Catalyzes the ATP-dependent phosphorylation of thiamine-monophosphate (TMP) to form thiamine-pyrophosphate (TPP), the active form of vitamin B1.</text>
</comment>
<dbReference type="InterPro" id="IPR036921">
    <property type="entry name" value="PurM-like_N_sf"/>
</dbReference>
<dbReference type="NCBIfam" id="TIGR01379">
    <property type="entry name" value="thiL"/>
    <property type="match status" value="1"/>
</dbReference>
<reference evidence="4 5" key="1">
    <citation type="submission" date="2020-12" db="EMBL/GenBank/DDBJ databases">
        <title>WGS of Thermoactinomyces spp.</title>
        <authorList>
            <person name="Cheng K."/>
        </authorList>
    </citation>
    <scope>NUCLEOTIDE SEQUENCE [LARGE SCALE GENOMIC DNA]</scope>
    <source>
        <strain evidence="5">CICC 10671\DSM 43846</strain>
    </source>
</reference>